<evidence type="ECO:0000256" key="2">
    <source>
        <dbReference type="ARBA" id="ARBA00022801"/>
    </source>
</evidence>
<dbReference type="AlphaFoldDB" id="A0AAX2H3W8"/>
<dbReference type="SUPFAM" id="SSF52743">
    <property type="entry name" value="Subtilisin-like"/>
    <property type="match status" value="1"/>
</dbReference>
<evidence type="ECO:0000256" key="3">
    <source>
        <dbReference type="ARBA" id="ARBA00022825"/>
    </source>
</evidence>
<evidence type="ECO:0000259" key="4">
    <source>
        <dbReference type="Pfam" id="PF00082"/>
    </source>
</evidence>
<gene>
    <name evidence="5" type="ORF">PLUA15_140051</name>
</gene>
<dbReference type="GO" id="GO:0006508">
    <property type="term" value="P:proteolysis"/>
    <property type="evidence" value="ECO:0007669"/>
    <property type="project" value="UniProtKB-KW"/>
</dbReference>
<name>A0AAX2H3W8_9PSED</name>
<dbReference type="Pfam" id="PF00082">
    <property type="entry name" value="Peptidase_S8"/>
    <property type="match status" value="1"/>
</dbReference>
<keyword evidence="1" id="KW-0645">Protease</keyword>
<reference evidence="5 6" key="1">
    <citation type="submission" date="2017-08" db="EMBL/GenBank/DDBJ databases">
        <authorList>
            <person name="Chaillou S."/>
        </authorList>
    </citation>
    <scope>NUCLEOTIDE SEQUENCE [LARGE SCALE GENOMIC DNA]</scope>
    <source>
        <strain evidence="5 6">MFPA15A1205</strain>
    </source>
</reference>
<keyword evidence="2" id="KW-0378">Hydrolase</keyword>
<comment type="caution">
    <text evidence="5">The sequence shown here is derived from an EMBL/GenBank/DDBJ whole genome shotgun (WGS) entry which is preliminary data.</text>
</comment>
<proteinExistence type="predicted"/>
<organism evidence="5 6">
    <name type="scientific">Pseudomonas lundensis</name>
    <dbReference type="NCBI Taxonomy" id="86185"/>
    <lineage>
        <taxon>Bacteria</taxon>
        <taxon>Pseudomonadati</taxon>
        <taxon>Pseudomonadota</taxon>
        <taxon>Gammaproteobacteria</taxon>
        <taxon>Pseudomonadales</taxon>
        <taxon>Pseudomonadaceae</taxon>
        <taxon>Pseudomonas</taxon>
    </lineage>
</organism>
<evidence type="ECO:0000256" key="1">
    <source>
        <dbReference type="ARBA" id="ARBA00022670"/>
    </source>
</evidence>
<accession>A0AAX2H3W8</accession>
<evidence type="ECO:0000313" key="5">
    <source>
        <dbReference type="EMBL" id="SOB49518.1"/>
    </source>
</evidence>
<dbReference type="PRINTS" id="PR00723">
    <property type="entry name" value="SUBTILISIN"/>
</dbReference>
<dbReference type="InterPro" id="IPR034074">
    <property type="entry name" value="Y4bN_pept_dom"/>
</dbReference>
<dbReference type="InterPro" id="IPR000209">
    <property type="entry name" value="Peptidase_S8/S53_dom"/>
</dbReference>
<dbReference type="GO" id="GO:0004252">
    <property type="term" value="F:serine-type endopeptidase activity"/>
    <property type="evidence" value="ECO:0007669"/>
    <property type="project" value="InterPro"/>
</dbReference>
<keyword evidence="3" id="KW-0720">Serine protease</keyword>
<protein>
    <submittedName>
        <fullName evidence="5">Peptidase S8 family protein</fullName>
    </submittedName>
</protein>
<sequence>MEEASKVLSYNLPHFRVEGFQSGHLYQRPSKDLSGVTSGRDVSHGRQLRDKLALAFQAAAGRSGFYSADISESCPAIYLEVLISSGSAIPDLNWKSKDIRFSALRVAGGGDIVGALYVPEDAVEFLTLKVQEYAEERVGSGKAKNELKFAPVESFLIGDIESLWTDSRPFPRDMATSLWWECWCISSRSEKLRRIARKLKLRVNEAALSFPDSEILLIYANPLEMSILISNADAIEELRKATDNPYFFTRLNPIEKEDWIASLINRVVPPAVDCPAVCVLDNGVNQAHPLLQHALASEDCQAIHPDWGGDDHHGHGTNMAGAALYGDLTFALADQRNIDLNIRLESVKFIPPPGWSRNEPSSYGVITQAAVALAEARAPGRKRVYCMAISNEDVSGERPTTWSSAIDQICSGSMLGDCDTRDDNRSGPKRLFILSAGNIPDSSNPDDISDYDEFPIEDPGQSWNAIAVGGFTDKVDLSEQPKMDGWKTLAEVGDHSPYSRISTDWEHSRSPIKPEIVFEAGNKAISPDGRELISGVPALSILTTGKNFTKNPIEEFWATSSATAQAAGLAAEIMARFPDLWPETIRALIIHSAQWTPAMLARLHKKSKKECIMLARQFGYGVPQLERALASAQNDLALISEAYIQPFKKEVNDKGREIGSPSFNEVHYYDLPWPKSELERLENREVQLKITLSYFIEPSPGEMAQVIPARYQSYGLRFELKKKSDTDSDFRHRINKLEKAEVKPQPAEVDSNWTFGPKSIAAGSVHSDVWVGHAIDLAARDKIAVYPVSGWWRYRAHLNRHKSNARYSLIISISSEGEDVELYAEIASRIAADVETEVSIESST</sequence>
<dbReference type="InterPro" id="IPR036852">
    <property type="entry name" value="Peptidase_S8/S53_dom_sf"/>
</dbReference>
<dbReference type="RefSeq" id="WP_097191339.1">
    <property type="nucleotide sequence ID" value="NZ_OBKZ01000006.1"/>
</dbReference>
<dbReference type="InterPro" id="IPR015500">
    <property type="entry name" value="Peptidase_S8_subtilisin-rel"/>
</dbReference>
<feature type="domain" description="Peptidase S8/S53" evidence="4">
    <location>
        <begin position="276"/>
        <end position="621"/>
    </location>
</feature>
<dbReference type="Proteomes" id="UP000219564">
    <property type="component" value="Unassembled WGS sequence"/>
</dbReference>
<dbReference type="Gene3D" id="3.40.50.200">
    <property type="entry name" value="Peptidase S8/S53 domain"/>
    <property type="match status" value="1"/>
</dbReference>
<evidence type="ECO:0000313" key="6">
    <source>
        <dbReference type="Proteomes" id="UP000219564"/>
    </source>
</evidence>
<dbReference type="EMBL" id="OBKZ01000006">
    <property type="protein sequence ID" value="SOB49518.1"/>
    <property type="molecule type" value="Genomic_DNA"/>
</dbReference>
<dbReference type="CDD" id="cd04847">
    <property type="entry name" value="Peptidases_S8_Subtilisin_like_2"/>
    <property type="match status" value="1"/>
</dbReference>